<gene>
    <name evidence="2" type="ORF">E2562_021306</name>
</gene>
<feature type="region of interest" description="Disordered" evidence="1">
    <location>
        <begin position="158"/>
        <end position="208"/>
    </location>
</feature>
<feature type="region of interest" description="Disordered" evidence="1">
    <location>
        <begin position="84"/>
        <end position="122"/>
    </location>
</feature>
<dbReference type="OrthoDB" id="721283at2759"/>
<accession>A0A6G1C0A2</accession>
<protein>
    <submittedName>
        <fullName evidence="2">Uncharacterized protein</fullName>
    </submittedName>
</protein>
<dbReference type="Proteomes" id="UP000479710">
    <property type="component" value="Unassembled WGS sequence"/>
</dbReference>
<sequence>MADGEVEGGLNVQIDPDMLDCSIFFKSLHQIYFAESREDGVDRCRGVVGRCRGSLGRQLASYPSGLEVQQREPRRAPVLRLQAAAAPSRSWPPGQPPAARPLDLASRPAPDAGPTAKQPASPVLQALAPVSSRRRPLALGPGLLAGRRLHALQVQASSIQAGPDAGPRRQAVRPARPDPPSSSRKKMKVSEVGVLTSSSSAGQNEDPNQVIVSGVGGDTRNQEEGQHTLSTVEILALDDDDPEEEEVAGSTGKRKKRCTSVVWQYFTKKTVVV</sequence>
<evidence type="ECO:0000256" key="1">
    <source>
        <dbReference type="SAM" id="MobiDB-lite"/>
    </source>
</evidence>
<comment type="caution">
    <text evidence="2">The sequence shown here is derived from an EMBL/GenBank/DDBJ whole genome shotgun (WGS) entry which is preliminary data.</text>
</comment>
<organism evidence="2 3">
    <name type="scientific">Oryza meyeriana var. granulata</name>
    <dbReference type="NCBI Taxonomy" id="110450"/>
    <lineage>
        <taxon>Eukaryota</taxon>
        <taxon>Viridiplantae</taxon>
        <taxon>Streptophyta</taxon>
        <taxon>Embryophyta</taxon>
        <taxon>Tracheophyta</taxon>
        <taxon>Spermatophyta</taxon>
        <taxon>Magnoliopsida</taxon>
        <taxon>Liliopsida</taxon>
        <taxon>Poales</taxon>
        <taxon>Poaceae</taxon>
        <taxon>BOP clade</taxon>
        <taxon>Oryzoideae</taxon>
        <taxon>Oryzeae</taxon>
        <taxon>Oryzinae</taxon>
        <taxon>Oryza</taxon>
        <taxon>Oryza meyeriana</taxon>
    </lineage>
</organism>
<reference evidence="2 3" key="1">
    <citation type="submission" date="2019-11" db="EMBL/GenBank/DDBJ databases">
        <title>Whole genome sequence of Oryza granulata.</title>
        <authorList>
            <person name="Li W."/>
        </authorList>
    </citation>
    <scope>NUCLEOTIDE SEQUENCE [LARGE SCALE GENOMIC DNA]</scope>
    <source>
        <strain evidence="3">cv. Menghai</strain>
        <tissue evidence="2">Leaf</tissue>
    </source>
</reference>
<dbReference type="AlphaFoldDB" id="A0A6G1C0A2"/>
<evidence type="ECO:0000313" key="2">
    <source>
        <dbReference type="EMBL" id="KAF0893043.1"/>
    </source>
</evidence>
<evidence type="ECO:0000313" key="3">
    <source>
        <dbReference type="Proteomes" id="UP000479710"/>
    </source>
</evidence>
<keyword evidence="3" id="KW-1185">Reference proteome</keyword>
<dbReference type="EMBL" id="SPHZ02000011">
    <property type="protein sequence ID" value="KAF0893043.1"/>
    <property type="molecule type" value="Genomic_DNA"/>
</dbReference>
<proteinExistence type="predicted"/>
<feature type="compositionally biased region" description="Polar residues" evidence="1">
    <location>
        <begin position="195"/>
        <end position="208"/>
    </location>
</feature>
<name>A0A6G1C0A2_9ORYZ</name>